<evidence type="ECO:0000313" key="4">
    <source>
        <dbReference type="Proteomes" id="UP000005408"/>
    </source>
</evidence>
<reference evidence="3" key="1">
    <citation type="submission" date="2022-08" db="UniProtKB">
        <authorList>
            <consortium name="EnsemblMetazoa"/>
        </authorList>
    </citation>
    <scope>IDENTIFICATION</scope>
    <source>
        <strain evidence="3">05x7-T-G4-1.051#20</strain>
    </source>
</reference>
<feature type="chain" id="PRO_5036481495" description="C-type lectin domain-containing protein" evidence="1">
    <location>
        <begin position="30"/>
        <end position="312"/>
    </location>
</feature>
<dbReference type="PROSITE" id="PS50041">
    <property type="entry name" value="C_TYPE_LECTIN_2"/>
    <property type="match status" value="1"/>
</dbReference>
<dbReference type="SMART" id="SM00034">
    <property type="entry name" value="CLECT"/>
    <property type="match status" value="1"/>
</dbReference>
<dbReference type="InterPro" id="IPR016186">
    <property type="entry name" value="C-type_lectin-like/link_sf"/>
</dbReference>
<dbReference type="Pfam" id="PF00059">
    <property type="entry name" value="Lectin_C"/>
    <property type="match status" value="1"/>
</dbReference>
<evidence type="ECO:0000259" key="2">
    <source>
        <dbReference type="PROSITE" id="PS50041"/>
    </source>
</evidence>
<evidence type="ECO:0000256" key="1">
    <source>
        <dbReference type="SAM" id="SignalP"/>
    </source>
</evidence>
<dbReference type="SUPFAM" id="SSF56436">
    <property type="entry name" value="C-type lectin-like"/>
    <property type="match status" value="1"/>
</dbReference>
<protein>
    <recommendedName>
        <fullName evidence="2">C-type lectin domain-containing protein</fullName>
    </recommendedName>
</protein>
<evidence type="ECO:0000313" key="3">
    <source>
        <dbReference type="EnsemblMetazoa" id="G33638.1:cds"/>
    </source>
</evidence>
<dbReference type="AlphaFoldDB" id="A0A8W8MKC3"/>
<dbReference type="InterPro" id="IPR016187">
    <property type="entry name" value="CTDL_fold"/>
</dbReference>
<dbReference type="EnsemblMetazoa" id="G33638.1">
    <property type="protein sequence ID" value="G33638.1:cds"/>
    <property type="gene ID" value="G33638"/>
</dbReference>
<dbReference type="OMA" id="CALDATH"/>
<dbReference type="Proteomes" id="UP000005408">
    <property type="component" value="Unassembled WGS sequence"/>
</dbReference>
<proteinExistence type="predicted"/>
<dbReference type="CDD" id="cd00037">
    <property type="entry name" value="CLECT"/>
    <property type="match status" value="1"/>
</dbReference>
<accession>A0A8W8MKC3</accession>
<name>A0A8W8MKC3_MAGGI</name>
<keyword evidence="1" id="KW-0732">Signal</keyword>
<feature type="domain" description="C-type lectin" evidence="2">
    <location>
        <begin position="193"/>
        <end position="308"/>
    </location>
</feature>
<keyword evidence="4" id="KW-1185">Reference proteome</keyword>
<dbReference type="OrthoDB" id="6192638at2759"/>
<dbReference type="InterPro" id="IPR001304">
    <property type="entry name" value="C-type_lectin-like"/>
</dbReference>
<feature type="signal peptide" evidence="1">
    <location>
        <begin position="1"/>
        <end position="29"/>
    </location>
</feature>
<organism evidence="3 4">
    <name type="scientific">Magallana gigas</name>
    <name type="common">Pacific oyster</name>
    <name type="synonym">Crassostrea gigas</name>
    <dbReference type="NCBI Taxonomy" id="29159"/>
    <lineage>
        <taxon>Eukaryota</taxon>
        <taxon>Metazoa</taxon>
        <taxon>Spiralia</taxon>
        <taxon>Lophotrochozoa</taxon>
        <taxon>Mollusca</taxon>
        <taxon>Bivalvia</taxon>
        <taxon>Autobranchia</taxon>
        <taxon>Pteriomorphia</taxon>
        <taxon>Ostreida</taxon>
        <taxon>Ostreoidea</taxon>
        <taxon>Ostreidae</taxon>
        <taxon>Magallana</taxon>
    </lineage>
</organism>
<dbReference type="Gene3D" id="3.10.100.10">
    <property type="entry name" value="Mannose-Binding Protein A, subunit A"/>
    <property type="match status" value="1"/>
</dbReference>
<sequence length="312" mass="34308">MIKYSKFFTPWTALFFIILKVFVASDVSSTGIKRQDGVKLNNRLLESVHGVGFIMCIRECQTREDCFSVSYSRSHLICDLHRSSVRKENDTSLVSEDPLFTYVDMADVASSPLSSCSSTGSCGSLATKCVQLSSQKTVCVNPVPRPSIKTSTPLSASSIVQSTTSVSTATDSSSISTTPNSSFCPAPFIESDDGKLCISIMQNKMSRDNAKSECQKTSNCLLLRIDSEEAQNIISAFLTKHMNSNVGNMWIDGTYENSKWTLSSGEMVYTNWKSKRPPKAGEDCILLMSDNSKWDPTLCSAKNSFLCEIKIT</sequence>